<organism evidence="3 4">
    <name type="scientific">Salinicola socius</name>
    <dbReference type="NCBI Taxonomy" id="404433"/>
    <lineage>
        <taxon>Bacteria</taxon>
        <taxon>Pseudomonadati</taxon>
        <taxon>Pseudomonadota</taxon>
        <taxon>Gammaproteobacteria</taxon>
        <taxon>Oceanospirillales</taxon>
        <taxon>Halomonadaceae</taxon>
        <taxon>Salinicola</taxon>
    </lineage>
</organism>
<dbReference type="AlphaFoldDB" id="A0A1Q8SQS0"/>
<accession>A0A1Q8SQS0</accession>
<keyword evidence="2" id="KW-0378">Hydrolase</keyword>
<dbReference type="Pfam" id="PF13279">
    <property type="entry name" value="4HBT_2"/>
    <property type="match status" value="1"/>
</dbReference>
<dbReference type="OrthoDB" id="9799036at2"/>
<dbReference type="InterPro" id="IPR050563">
    <property type="entry name" value="4-hydroxybenzoyl-CoA_TE"/>
</dbReference>
<gene>
    <name evidence="3" type="ORF">BTW07_12730</name>
</gene>
<proteinExistence type="inferred from homology"/>
<comment type="similarity">
    <text evidence="1">Belongs to the 4-hydroxybenzoyl-CoA thioesterase family.</text>
</comment>
<evidence type="ECO:0000256" key="1">
    <source>
        <dbReference type="ARBA" id="ARBA00005953"/>
    </source>
</evidence>
<protein>
    <submittedName>
        <fullName evidence="3">Thioesterase</fullName>
    </submittedName>
</protein>
<dbReference type="GO" id="GO:0047617">
    <property type="term" value="F:fatty acyl-CoA hydrolase activity"/>
    <property type="evidence" value="ECO:0007669"/>
    <property type="project" value="TreeGrafter"/>
</dbReference>
<dbReference type="RefSeq" id="WP_075570552.1">
    <property type="nucleotide sequence ID" value="NZ_MSDO01000019.1"/>
</dbReference>
<evidence type="ECO:0000313" key="4">
    <source>
        <dbReference type="Proteomes" id="UP000186878"/>
    </source>
</evidence>
<dbReference type="EMBL" id="MSDO01000019">
    <property type="protein sequence ID" value="OLO03754.1"/>
    <property type="molecule type" value="Genomic_DNA"/>
</dbReference>
<dbReference type="Proteomes" id="UP000186878">
    <property type="component" value="Unassembled WGS sequence"/>
</dbReference>
<dbReference type="Gene3D" id="3.10.129.10">
    <property type="entry name" value="Hotdog Thioesterase"/>
    <property type="match status" value="1"/>
</dbReference>
<dbReference type="InterPro" id="IPR006684">
    <property type="entry name" value="YbgC/YbaW"/>
</dbReference>
<sequence>MDSRTTVTAVRVRGFHLDGYGHVNHARYLEFLEEGRWAYVDAHPEFADGLAKGVALVAVNLNIDYRRAAVMNDDLEVETCLTRVGGRSGVVGHRITHVGSGELVAAATLTFVLLDQKSAQVIAMDGEWAQRLGPLVVDTLETK</sequence>
<evidence type="ECO:0000256" key="2">
    <source>
        <dbReference type="ARBA" id="ARBA00022801"/>
    </source>
</evidence>
<dbReference type="CDD" id="cd00586">
    <property type="entry name" value="4HBT"/>
    <property type="match status" value="1"/>
</dbReference>
<dbReference type="PANTHER" id="PTHR31793">
    <property type="entry name" value="4-HYDROXYBENZOYL-COA THIOESTERASE FAMILY MEMBER"/>
    <property type="match status" value="1"/>
</dbReference>
<dbReference type="NCBIfam" id="TIGR00051">
    <property type="entry name" value="YbgC/FadM family acyl-CoA thioesterase"/>
    <property type="match status" value="1"/>
</dbReference>
<dbReference type="SUPFAM" id="SSF54637">
    <property type="entry name" value="Thioesterase/thiol ester dehydrase-isomerase"/>
    <property type="match status" value="1"/>
</dbReference>
<keyword evidence="4" id="KW-1185">Reference proteome</keyword>
<evidence type="ECO:0000313" key="3">
    <source>
        <dbReference type="EMBL" id="OLO03754.1"/>
    </source>
</evidence>
<dbReference type="InterPro" id="IPR029069">
    <property type="entry name" value="HotDog_dom_sf"/>
</dbReference>
<name>A0A1Q8SQS0_9GAMM</name>
<dbReference type="PANTHER" id="PTHR31793:SF24">
    <property type="entry name" value="LONG-CHAIN ACYL-COA THIOESTERASE FADM"/>
    <property type="match status" value="1"/>
</dbReference>
<dbReference type="STRING" id="404433.BTW07_12730"/>
<reference evidence="3 4" key="1">
    <citation type="submission" date="2016-12" db="EMBL/GenBank/DDBJ databases">
        <title>Draft genome sequences of strains Salinicola socius SMB35, Salinicola sp. MH3R3-1 and Chromohalobacter sp. SMB17 from the Verkhnekamsk potash mining region of Russia.</title>
        <authorList>
            <person name="Mavrodi D.V."/>
            <person name="Olsson B.E."/>
            <person name="Korsakova E.S."/>
            <person name="Pyankova A."/>
            <person name="Mavrodi O.V."/>
            <person name="Plotnikova E.G."/>
        </authorList>
    </citation>
    <scope>NUCLEOTIDE SEQUENCE [LARGE SCALE GENOMIC DNA]</scope>
    <source>
        <strain evidence="3 4">SMB35</strain>
    </source>
</reference>
<comment type="caution">
    <text evidence="3">The sequence shown here is derived from an EMBL/GenBank/DDBJ whole genome shotgun (WGS) entry which is preliminary data.</text>
</comment>